<gene>
    <name evidence="2" type="ORF">BCR43DRAFT_485831</name>
</gene>
<dbReference type="FunCoup" id="A0A1X2HPJ1">
    <property type="interactions" value="197"/>
</dbReference>
<dbReference type="GO" id="GO:0044877">
    <property type="term" value="F:protein-containing complex binding"/>
    <property type="evidence" value="ECO:0007669"/>
    <property type="project" value="TreeGrafter"/>
</dbReference>
<name>A0A1X2HPJ1_SYNRA</name>
<keyword evidence="3" id="KW-1185">Reference proteome</keyword>
<evidence type="ECO:0000313" key="3">
    <source>
        <dbReference type="Proteomes" id="UP000242180"/>
    </source>
</evidence>
<dbReference type="OMA" id="WERADIF"/>
<dbReference type="AlphaFoldDB" id="A0A1X2HPJ1"/>
<comment type="caution">
    <text evidence="2">The sequence shown here is derived from an EMBL/GenBank/DDBJ whole genome shotgun (WGS) entry which is preliminary data.</text>
</comment>
<dbReference type="InParanoid" id="A0A1X2HPJ1"/>
<accession>A0A1X2HPJ1</accession>
<dbReference type="SUPFAM" id="SSF51735">
    <property type="entry name" value="NAD(P)-binding Rossmann-fold domains"/>
    <property type="match status" value="1"/>
</dbReference>
<evidence type="ECO:0000313" key="2">
    <source>
        <dbReference type="EMBL" id="ORZ00806.1"/>
    </source>
</evidence>
<dbReference type="Pfam" id="PF01370">
    <property type="entry name" value="Epimerase"/>
    <property type="match status" value="1"/>
</dbReference>
<proteinExistence type="predicted"/>
<dbReference type="InterPro" id="IPR036291">
    <property type="entry name" value="NAD(P)-bd_dom_sf"/>
</dbReference>
<organism evidence="2 3">
    <name type="scientific">Syncephalastrum racemosum</name>
    <name type="common">Filamentous fungus</name>
    <dbReference type="NCBI Taxonomy" id="13706"/>
    <lineage>
        <taxon>Eukaryota</taxon>
        <taxon>Fungi</taxon>
        <taxon>Fungi incertae sedis</taxon>
        <taxon>Mucoromycota</taxon>
        <taxon>Mucoromycotina</taxon>
        <taxon>Mucoromycetes</taxon>
        <taxon>Mucorales</taxon>
        <taxon>Syncephalastraceae</taxon>
        <taxon>Syncephalastrum</taxon>
    </lineage>
</organism>
<dbReference type="STRING" id="13706.A0A1X2HPJ1"/>
<feature type="domain" description="NAD-dependent epimerase/dehydratase" evidence="1">
    <location>
        <begin position="9"/>
        <end position="84"/>
    </location>
</feature>
<dbReference type="OrthoDB" id="276721at2759"/>
<dbReference type="PANTHER" id="PTHR12126:SF16">
    <property type="entry name" value="MIOREX COMPLEX COMPONENT 2"/>
    <property type="match status" value="1"/>
</dbReference>
<dbReference type="EMBL" id="MCGN01000002">
    <property type="protein sequence ID" value="ORZ00806.1"/>
    <property type="molecule type" value="Genomic_DNA"/>
</dbReference>
<protein>
    <recommendedName>
        <fullName evidence="1">NAD-dependent epimerase/dehydratase domain-containing protein</fullName>
    </recommendedName>
</protein>
<dbReference type="Gene3D" id="3.40.50.720">
    <property type="entry name" value="NAD(P)-binding Rossmann-like Domain"/>
    <property type="match status" value="1"/>
</dbReference>
<reference evidence="2 3" key="1">
    <citation type="submission" date="2016-07" db="EMBL/GenBank/DDBJ databases">
        <title>Pervasive Adenine N6-methylation of Active Genes in Fungi.</title>
        <authorList>
            <consortium name="DOE Joint Genome Institute"/>
            <person name="Mondo S.J."/>
            <person name="Dannebaum R.O."/>
            <person name="Kuo R.C."/>
            <person name="Labutti K."/>
            <person name="Haridas S."/>
            <person name="Kuo A."/>
            <person name="Salamov A."/>
            <person name="Ahrendt S.R."/>
            <person name="Lipzen A."/>
            <person name="Sullivan W."/>
            <person name="Andreopoulos W.B."/>
            <person name="Clum A."/>
            <person name="Lindquist E."/>
            <person name="Daum C."/>
            <person name="Ramamoorthy G.K."/>
            <person name="Gryganskyi A."/>
            <person name="Culley D."/>
            <person name="Magnuson J.K."/>
            <person name="James T.Y."/>
            <person name="O'Malley M.A."/>
            <person name="Stajich J.E."/>
            <person name="Spatafora J.W."/>
            <person name="Visel A."/>
            <person name="Grigoriev I.V."/>
        </authorList>
    </citation>
    <scope>NUCLEOTIDE SEQUENCE [LARGE SCALE GENOMIC DNA]</scope>
    <source>
        <strain evidence="2 3">NRRL 2496</strain>
    </source>
</reference>
<dbReference type="InterPro" id="IPR001509">
    <property type="entry name" value="Epimerase_deHydtase"/>
</dbReference>
<sequence length="277" mass="30115">MSTIAAKKILVVGGSGFLGLNICKFAARQGWETVSLSRKGEPSVFKHGRPAWAEKVEWAKGDSLEPASFEKHLEGVTDVVQTVGIISESDYKDLASAQSFCDAAKGMSKVAGGLFGLHDRGNPMKGADRPTFEKMNRDTAITVAKMAAEVPTMDSFVYISASDLFPFVDPRYISTKRDVERYLFAQPEFRSVVLRPGLMYGGKRPTVTPIAMGLRLANTLTKPIAKELDTLPFGTAITTPPLHIDTVAQAVTSAIEQKGLKGIFDVEGIQKLAYHNF</sequence>
<dbReference type="Proteomes" id="UP000242180">
    <property type="component" value="Unassembled WGS sequence"/>
</dbReference>
<evidence type="ECO:0000259" key="1">
    <source>
        <dbReference type="Pfam" id="PF01370"/>
    </source>
</evidence>
<dbReference type="InterPro" id="IPR051207">
    <property type="entry name" value="ComplexI_NDUFA9_subunit"/>
</dbReference>
<dbReference type="PANTHER" id="PTHR12126">
    <property type="entry name" value="NADH-UBIQUINONE OXIDOREDUCTASE 39 KDA SUBUNIT-RELATED"/>
    <property type="match status" value="1"/>
</dbReference>
<dbReference type="GO" id="GO:0005739">
    <property type="term" value="C:mitochondrion"/>
    <property type="evidence" value="ECO:0007669"/>
    <property type="project" value="TreeGrafter"/>
</dbReference>